<proteinExistence type="predicted"/>
<organism evidence="2">
    <name type="scientific">Rhizophora mucronata</name>
    <name type="common">Asiatic mangrove</name>
    <dbReference type="NCBI Taxonomy" id="61149"/>
    <lineage>
        <taxon>Eukaryota</taxon>
        <taxon>Viridiplantae</taxon>
        <taxon>Streptophyta</taxon>
        <taxon>Embryophyta</taxon>
        <taxon>Tracheophyta</taxon>
        <taxon>Spermatophyta</taxon>
        <taxon>Magnoliopsida</taxon>
        <taxon>eudicotyledons</taxon>
        <taxon>Gunneridae</taxon>
        <taxon>Pentapetalae</taxon>
        <taxon>rosids</taxon>
        <taxon>fabids</taxon>
        <taxon>Malpighiales</taxon>
        <taxon>Rhizophoraceae</taxon>
        <taxon>Rhizophora</taxon>
    </lineage>
</organism>
<feature type="chain" id="PRO_5015155587" evidence="1">
    <location>
        <begin position="16"/>
        <end position="45"/>
    </location>
</feature>
<protein>
    <submittedName>
        <fullName evidence="2">Uncharacterized protein</fullName>
    </submittedName>
</protein>
<feature type="signal peptide" evidence="1">
    <location>
        <begin position="1"/>
        <end position="15"/>
    </location>
</feature>
<evidence type="ECO:0000313" key="2">
    <source>
        <dbReference type="EMBL" id="MBX70487.1"/>
    </source>
</evidence>
<sequence length="45" mass="5422">MFVLLSFFFSYICHFLNNLDYFALIHCLESNKKRIKGSKSVLFWT</sequence>
<accession>A0A2P2QU23</accession>
<dbReference type="AlphaFoldDB" id="A0A2P2QU23"/>
<dbReference type="EMBL" id="GGEC01090003">
    <property type="protein sequence ID" value="MBX70487.1"/>
    <property type="molecule type" value="Transcribed_RNA"/>
</dbReference>
<evidence type="ECO:0000256" key="1">
    <source>
        <dbReference type="SAM" id="SignalP"/>
    </source>
</evidence>
<name>A0A2P2QU23_RHIMU</name>
<keyword evidence="1" id="KW-0732">Signal</keyword>
<reference evidence="2" key="1">
    <citation type="submission" date="2018-02" db="EMBL/GenBank/DDBJ databases">
        <title>Rhizophora mucronata_Transcriptome.</title>
        <authorList>
            <person name="Meera S.P."/>
            <person name="Sreeshan A."/>
            <person name="Augustine A."/>
        </authorList>
    </citation>
    <scope>NUCLEOTIDE SEQUENCE</scope>
    <source>
        <tissue evidence="2">Leaf</tissue>
    </source>
</reference>